<feature type="non-terminal residue" evidence="1">
    <location>
        <position position="1"/>
    </location>
</feature>
<dbReference type="AlphaFoldDB" id="A0A820MEL8"/>
<evidence type="ECO:0000313" key="2">
    <source>
        <dbReference type="Proteomes" id="UP000663844"/>
    </source>
</evidence>
<dbReference type="EMBL" id="CAJOAZ010023005">
    <property type="protein sequence ID" value="CAF4371445.1"/>
    <property type="molecule type" value="Genomic_DNA"/>
</dbReference>
<organism evidence="1 2">
    <name type="scientific">Adineta steineri</name>
    <dbReference type="NCBI Taxonomy" id="433720"/>
    <lineage>
        <taxon>Eukaryota</taxon>
        <taxon>Metazoa</taxon>
        <taxon>Spiralia</taxon>
        <taxon>Gnathifera</taxon>
        <taxon>Rotifera</taxon>
        <taxon>Eurotatoria</taxon>
        <taxon>Bdelloidea</taxon>
        <taxon>Adinetida</taxon>
        <taxon>Adinetidae</taxon>
        <taxon>Adineta</taxon>
    </lineage>
</organism>
<evidence type="ECO:0000313" key="1">
    <source>
        <dbReference type="EMBL" id="CAF4371445.1"/>
    </source>
</evidence>
<comment type="caution">
    <text evidence="1">The sequence shown here is derived from an EMBL/GenBank/DDBJ whole genome shotgun (WGS) entry which is preliminary data.</text>
</comment>
<reference evidence="1" key="1">
    <citation type="submission" date="2021-02" db="EMBL/GenBank/DDBJ databases">
        <authorList>
            <person name="Nowell W R."/>
        </authorList>
    </citation>
    <scope>NUCLEOTIDE SEQUENCE</scope>
</reference>
<gene>
    <name evidence="1" type="ORF">OXD698_LOCUS49863</name>
</gene>
<name>A0A820MEL8_9BILA</name>
<sequence length="42" mass="4495">SISSKALSISNCKRVMFTIIDEASRASVAPGKSNSQSCFPYI</sequence>
<protein>
    <submittedName>
        <fullName evidence="1">Uncharacterized protein</fullName>
    </submittedName>
</protein>
<dbReference type="Proteomes" id="UP000663844">
    <property type="component" value="Unassembled WGS sequence"/>
</dbReference>
<accession>A0A820MEL8</accession>
<proteinExistence type="predicted"/>